<dbReference type="InterPro" id="IPR008915">
    <property type="entry name" value="Peptidase_M50"/>
</dbReference>
<dbReference type="GO" id="GO:0006508">
    <property type="term" value="P:proteolysis"/>
    <property type="evidence" value="ECO:0007669"/>
    <property type="project" value="UniProtKB-KW"/>
</dbReference>
<sequence length="366" mass="40417">MLFTIIIVLFSLIALTVLHEAGHFLLAKKFGVKVEEFGIGYPPKVYGKKFGRTIYSLNLLPFGAFVRILGEEDISDSQESFSSKPIWQRALILLGGVVSFWVVAFLIFTLIIGVGGVPTAITDDFSPAETSAYVQILQVSPDSPADLAGIKPGDIITKLKVKSEKLKVEEENISQAKEVQNFVGEHKDEEIIVFLQRGEENMEIALIPRVNPPQGEGAIGVILARVANLKYPWYQAPIQAAKLTFQQTKAIPLALVKAIKSRIGGEKDSGLQFVGPIGIGQIMGQAMHQGWGNYLMLIAMISIWMALFNILPVPALDGGRLFFLVIELIKRKPVNHKIEQRLTAAFFFLMVALMALVSIKDIIRLF</sequence>
<keyword evidence="7" id="KW-0862">Zinc</keyword>
<organism evidence="13 14">
    <name type="scientific">bacterium (Candidatus Gribaldobacteria) CG08_land_8_20_14_0_20_39_15</name>
    <dbReference type="NCBI Taxonomy" id="2014273"/>
    <lineage>
        <taxon>Bacteria</taxon>
        <taxon>Candidatus Gribaldobacteria</taxon>
    </lineage>
</organism>
<proteinExistence type="inferred from homology"/>
<dbReference type="Gene3D" id="2.30.42.10">
    <property type="match status" value="1"/>
</dbReference>
<dbReference type="EMBL" id="PEXQ01000005">
    <property type="protein sequence ID" value="PIU16584.1"/>
    <property type="molecule type" value="Genomic_DNA"/>
</dbReference>
<comment type="cofactor">
    <cofactor evidence="1">
        <name>Zn(2+)</name>
        <dbReference type="ChEBI" id="CHEBI:29105"/>
    </cofactor>
</comment>
<dbReference type="GO" id="GO:0016020">
    <property type="term" value="C:membrane"/>
    <property type="evidence" value="ECO:0007669"/>
    <property type="project" value="UniProtKB-SubCell"/>
</dbReference>
<comment type="caution">
    <text evidence="13">The sequence shown here is derived from an EMBL/GenBank/DDBJ whole genome shotgun (WGS) entry which is preliminary data.</text>
</comment>
<dbReference type="InterPro" id="IPR004387">
    <property type="entry name" value="Pept_M50_Zn"/>
</dbReference>
<evidence type="ECO:0000256" key="1">
    <source>
        <dbReference type="ARBA" id="ARBA00001947"/>
    </source>
</evidence>
<dbReference type="CDD" id="cd06163">
    <property type="entry name" value="S2P-M50_PDZ_RseP-like"/>
    <property type="match status" value="1"/>
</dbReference>
<feature type="transmembrane region" description="Helical" evidence="11">
    <location>
        <begin position="91"/>
        <end position="117"/>
    </location>
</feature>
<dbReference type="Pfam" id="PF02163">
    <property type="entry name" value="Peptidase_M50"/>
    <property type="match status" value="1"/>
</dbReference>
<keyword evidence="9" id="KW-0482">Metalloprotease</keyword>
<evidence type="ECO:0000256" key="3">
    <source>
        <dbReference type="ARBA" id="ARBA00007931"/>
    </source>
</evidence>
<keyword evidence="8 11" id="KW-1133">Transmembrane helix</keyword>
<evidence type="ECO:0000256" key="6">
    <source>
        <dbReference type="ARBA" id="ARBA00022801"/>
    </source>
</evidence>
<dbReference type="PANTHER" id="PTHR42837:SF2">
    <property type="entry name" value="MEMBRANE METALLOPROTEASE ARASP2, CHLOROPLASTIC-RELATED"/>
    <property type="match status" value="1"/>
</dbReference>
<evidence type="ECO:0000313" key="13">
    <source>
        <dbReference type="EMBL" id="PIU16584.1"/>
    </source>
</evidence>
<comment type="similarity">
    <text evidence="3">Belongs to the peptidase M50B family.</text>
</comment>
<evidence type="ECO:0000259" key="12">
    <source>
        <dbReference type="Pfam" id="PF02163"/>
    </source>
</evidence>
<protein>
    <recommendedName>
        <fullName evidence="12">Peptidase M50 domain-containing protein</fullName>
    </recommendedName>
</protein>
<dbReference type="InterPro" id="IPR036034">
    <property type="entry name" value="PDZ_sf"/>
</dbReference>
<dbReference type="GO" id="GO:0004222">
    <property type="term" value="F:metalloendopeptidase activity"/>
    <property type="evidence" value="ECO:0007669"/>
    <property type="project" value="InterPro"/>
</dbReference>
<evidence type="ECO:0000256" key="5">
    <source>
        <dbReference type="ARBA" id="ARBA00022692"/>
    </source>
</evidence>
<evidence type="ECO:0000256" key="9">
    <source>
        <dbReference type="ARBA" id="ARBA00023049"/>
    </source>
</evidence>
<dbReference type="SUPFAM" id="SSF50156">
    <property type="entry name" value="PDZ domain-like"/>
    <property type="match status" value="1"/>
</dbReference>
<dbReference type="AlphaFoldDB" id="A0A2M6XV97"/>
<dbReference type="PANTHER" id="PTHR42837">
    <property type="entry name" value="REGULATOR OF SIGMA-E PROTEASE RSEP"/>
    <property type="match status" value="1"/>
</dbReference>
<feature type="transmembrane region" description="Helical" evidence="11">
    <location>
        <begin position="291"/>
        <end position="311"/>
    </location>
</feature>
<evidence type="ECO:0000256" key="11">
    <source>
        <dbReference type="SAM" id="Phobius"/>
    </source>
</evidence>
<evidence type="ECO:0000256" key="10">
    <source>
        <dbReference type="ARBA" id="ARBA00023136"/>
    </source>
</evidence>
<reference evidence="14" key="1">
    <citation type="submission" date="2017-09" db="EMBL/GenBank/DDBJ databases">
        <title>Depth-based differentiation of microbial function through sediment-hosted aquifers and enrichment of novel symbionts in the deep terrestrial subsurface.</title>
        <authorList>
            <person name="Probst A.J."/>
            <person name="Ladd B."/>
            <person name="Jarett J.K."/>
            <person name="Geller-Mcgrath D.E."/>
            <person name="Sieber C.M.K."/>
            <person name="Emerson J.B."/>
            <person name="Anantharaman K."/>
            <person name="Thomas B.C."/>
            <person name="Malmstrom R."/>
            <person name="Stieglmeier M."/>
            <person name="Klingl A."/>
            <person name="Woyke T."/>
            <person name="Ryan C.M."/>
            <person name="Banfield J.F."/>
        </authorList>
    </citation>
    <scope>NUCLEOTIDE SEQUENCE [LARGE SCALE GENOMIC DNA]</scope>
</reference>
<evidence type="ECO:0000256" key="8">
    <source>
        <dbReference type="ARBA" id="ARBA00022989"/>
    </source>
</evidence>
<gene>
    <name evidence="13" type="ORF">COT20_00155</name>
</gene>
<evidence type="ECO:0000256" key="7">
    <source>
        <dbReference type="ARBA" id="ARBA00022833"/>
    </source>
</evidence>
<accession>A0A2M6XV97</accession>
<name>A0A2M6XV97_9BACT</name>
<feature type="transmembrane region" description="Helical" evidence="11">
    <location>
        <begin position="342"/>
        <end position="363"/>
    </location>
</feature>
<feature type="domain" description="Peptidase M50" evidence="12">
    <location>
        <begin position="9"/>
        <end position="353"/>
    </location>
</feature>
<evidence type="ECO:0000256" key="2">
    <source>
        <dbReference type="ARBA" id="ARBA00004141"/>
    </source>
</evidence>
<keyword evidence="4" id="KW-0645">Protease</keyword>
<keyword evidence="10 11" id="KW-0472">Membrane</keyword>
<comment type="subcellular location">
    <subcellularLocation>
        <location evidence="2">Membrane</location>
        <topology evidence="2">Multi-pass membrane protein</topology>
    </subcellularLocation>
</comment>
<evidence type="ECO:0000313" key="14">
    <source>
        <dbReference type="Proteomes" id="UP000229784"/>
    </source>
</evidence>
<dbReference type="Proteomes" id="UP000229784">
    <property type="component" value="Unassembled WGS sequence"/>
</dbReference>
<keyword evidence="6" id="KW-0378">Hydrolase</keyword>
<evidence type="ECO:0000256" key="4">
    <source>
        <dbReference type="ARBA" id="ARBA00022670"/>
    </source>
</evidence>
<keyword evidence="5 11" id="KW-0812">Transmembrane</keyword>